<evidence type="ECO:0000259" key="7">
    <source>
        <dbReference type="Pfam" id="PF06271"/>
    </source>
</evidence>
<dbReference type="InterPro" id="IPR010432">
    <property type="entry name" value="RDD"/>
</dbReference>
<dbReference type="PANTHER" id="PTHR36115">
    <property type="entry name" value="PROLINE-RICH ANTIGEN HOMOLOG-RELATED"/>
    <property type="match status" value="1"/>
</dbReference>
<keyword evidence="3 6" id="KW-0812">Transmembrane</keyword>
<evidence type="ECO:0000256" key="6">
    <source>
        <dbReference type="SAM" id="Phobius"/>
    </source>
</evidence>
<evidence type="ECO:0000313" key="8">
    <source>
        <dbReference type="EMBL" id="NEE01753.1"/>
    </source>
</evidence>
<comment type="subcellular location">
    <subcellularLocation>
        <location evidence="1">Cell membrane</location>
        <topology evidence="1">Multi-pass membrane protein</topology>
    </subcellularLocation>
</comment>
<sequence length="143" mass="15098">MSTDQPSPSRSGLPATGPGSPATWGRRFAALMIDWVLANIAALILVGGEAWEVGSSMTWVPLVCWFGMVWLSTAFTGASMGQWMLGVRIVRVAGGRVGVLNAALRTALILLVIPPIVADKDRRGLHDLAANTAAVNGPHRTPK</sequence>
<dbReference type="AlphaFoldDB" id="A0A6L9S9N7"/>
<proteinExistence type="predicted"/>
<dbReference type="Pfam" id="PF06271">
    <property type="entry name" value="RDD"/>
    <property type="match status" value="1"/>
</dbReference>
<protein>
    <submittedName>
        <fullName evidence="8">RDD family protein</fullName>
    </submittedName>
</protein>
<keyword evidence="9" id="KW-1185">Reference proteome</keyword>
<reference evidence="8 9" key="1">
    <citation type="submission" date="2020-02" db="EMBL/GenBank/DDBJ databases">
        <authorList>
            <person name="Li X.-J."/>
            <person name="Han X.-M."/>
        </authorList>
    </citation>
    <scope>NUCLEOTIDE SEQUENCE [LARGE SCALE GENOMIC DNA]</scope>
    <source>
        <strain evidence="8 9">CCTCC AB 2017055</strain>
    </source>
</reference>
<evidence type="ECO:0000256" key="5">
    <source>
        <dbReference type="ARBA" id="ARBA00023136"/>
    </source>
</evidence>
<feature type="domain" description="RDD" evidence="7">
    <location>
        <begin position="22"/>
        <end position="131"/>
    </location>
</feature>
<dbReference type="EMBL" id="JAAGOA010000011">
    <property type="protein sequence ID" value="NEE01753.1"/>
    <property type="molecule type" value="Genomic_DNA"/>
</dbReference>
<feature type="transmembrane region" description="Helical" evidence="6">
    <location>
        <begin position="97"/>
        <end position="117"/>
    </location>
</feature>
<feature type="transmembrane region" description="Helical" evidence="6">
    <location>
        <begin position="59"/>
        <end position="85"/>
    </location>
</feature>
<comment type="caution">
    <text evidence="8">The sequence shown here is derived from an EMBL/GenBank/DDBJ whole genome shotgun (WGS) entry which is preliminary data.</text>
</comment>
<dbReference type="PANTHER" id="PTHR36115:SF6">
    <property type="entry name" value="PROLINE-RICH ANTIGEN HOMOLOG"/>
    <property type="match status" value="1"/>
</dbReference>
<keyword evidence="5 6" id="KW-0472">Membrane</keyword>
<keyword evidence="4 6" id="KW-1133">Transmembrane helix</keyword>
<gene>
    <name evidence="8" type="ORF">G1H10_16390</name>
</gene>
<evidence type="ECO:0000256" key="1">
    <source>
        <dbReference type="ARBA" id="ARBA00004651"/>
    </source>
</evidence>
<organism evidence="8 9">
    <name type="scientific">Phytoactinopolyspora halotolerans</name>
    <dbReference type="NCBI Taxonomy" id="1981512"/>
    <lineage>
        <taxon>Bacteria</taxon>
        <taxon>Bacillati</taxon>
        <taxon>Actinomycetota</taxon>
        <taxon>Actinomycetes</taxon>
        <taxon>Jiangellales</taxon>
        <taxon>Jiangellaceae</taxon>
        <taxon>Phytoactinopolyspora</taxon>
    </lineage>
</organism>
<dbReference type="PIRSF" id="PIRSF021697">
    <property type="entry name" value="UCP021697"/>
    <property type="match status" value="1"/>
</dbReference>
<dbReference type="RefSeq" id="WP_163739698.1">
    <property type="nucleotide sequence ID" value="NZ_JAAGOA010000011.1"/>
</dbReference>
<name>A0A6L9S9N7_9ACTN</name>
<evidence type="ECO:0000313" key="9">
    <source>
        <dbReference type="Proteomes" id="UP000475214"/>
    </source>
</evidence>
<accession>A0A6L9S9N7</accession>
<dbReference type="Proteomes" id="UP000475214">
    <property type="component" value="Unassembled WGS sequence"/>
</dbReference>
<evidence type="ECO:0000256" key="2">
    <source>
        <dbReference type="ARBA" id="ARBA00022475"/>
    </source>
</evidence>
<dbReference type="InterPro" id="IPR051791">
    <property type="entry name" value="Pra-immunoreactive"/>
</dbReference>
<evidence type="ECO:0000256" key="4">
    <source>
        <dbReference type="ARBA" id="ARBA00022989"/>
    </source>
</evidence>
<dbReference type="InterPro" id="IPR016795">
    <property type="entry name" value="UCP021697"/>
</dbReference>
<dbReference type="GO" id="GO:0005886">
    <property type="term" value="C:plasma membrane"/>
    <property type="evidence" value="ECO:0007669"/>
    <property type="project" value="UniProtKB-SubCell"/>
</dbReference>
<feature type="transmembrane region" description="Helical" evidence="6">
    <location>
        <begin position="28"/>
        <end position="47"/>
    </location>
</feature>
<evidence type="ECO:0000256" key="3">
    <source>
        <dbReference type="ARBA" id="ARBA00022692"/>
    </source>
</evidence>
<keyword evidence="2" id="KW-1003">Cell membrane</keyword>